<keyword evidence="7" id="KW-1185">Reference proteome</keyword>
<reference evidence="7" key="1">
    <citation type="journal article" date="2019" name="Int. J. Syst. Evol. Microbiol.">
        <title>The Global Catalogue of Microorganisms (GCM) 10K type strain sequencing project: providing services to taxonomists for standard genome sequencing and annotation.</title>
        <authorList>
            <consortium name="The Broad Institute Genomics Platform"/>
            <consortium name="The Broad Institute Genome Sequencing Center for Infectious Disease"/>
            <person name="Wu L."/>
            <person name="Ma J."/>
        </authorList>
    </citation>
    <scope>NUCLEOTIDE SEQUENCE [LARGE SCALE GENOMIC DNA]</scope>
    <source>
        <strain evidence="7">CECT 8531</strain>
    </source>
</reference>
<accession>A0ABV8RFD8</accession>
<sequence length="159" mass="18473">MADFDSLPYRPCAGIMLANENGQIFVGRRIDNPGSEAWQMPQGGIDDGETADDAAIRELQEETGIAPALVDVIARTKEEYYYDLPPELIGKLWQGRWRGQRQYWFLMRFRGNDADINIKTRHPEFSAWKWSEPDMVPKLIVPFKRHLYERVIAEFLDLI</sequence>
<comment type="caution">
    <text evidence="6">The sequence shown here is derived from an EMBL/GenBank/DDBJ whole genome shotgun (WGS) entry which is preliminary data.</text>
</comment>
<dbReference type="Gene3D" id="3.90.79.10">
    <property type="entry name" value="Nucleoside Triphosphate Pyrophosphohydrolase"/>
    <property type="match status" value="1"/>
</dbReference>
<dbReference type="SUPFAM" id="SSF55811">
    <property type="entry name" value="Nudix"/>
    <property type="match status" value="1"/>
</dbReference>
<dbReference type="HAMAP" id="MF_00298">
    <property type="entry name" value="Nudix_RppH"/>
    <property type="match status" value="1"/>
</dbReference>
<dbReference type="RefSeq" id="WP_381422173.1">
    <property type="nucleotide sequence ID" value="NZ_JBHSDH010000013.1"/>
</dbReference>
<dbReference type="PROSITE" id="PS51462">
    <property type="entry name" value="NUDIX"/>
    <property type="match status" value="1"/>
</dbReference>
<feature type="short sequence motif" description="Nudix box" evidence="4">
    <location>
        <begin position="43"/>
        <end position="64"/>
    </location>
</feature>
<dbReference type="InterPro" id="IPR015797">
    <property type="entry name" value="NUDIX_hydrolase-like_dom_sf"/>
</dbReference>
<dbReference type="InterPro" id="IPR022927">
    <property type="entry name" value="RppH"/>
</dbReference>
<comment type="similarity">
    <text evidence="4">Belongs to the Nudix hydrolase family. RppH subfamily.</text>
</comment>
<dbReference type="Pfam" id="PF00293">
    <property type="entry name" value="NUDIX"/>
    <property type="match status" value="1"/>
</dbReference>
<evidence type="ECO:0000259" key="5">
    <source>
        <dbReference type="PROSITE" id="PS51462"/>
    </source>
</evidence>
<dbReference type="GO" id="GO:0016787">
    <property type="term" value="F:hydrolase activity"/>
    <property type="evidence" value="ECO:0007669"/>
    <property type="project" value="UniProtKB-KW"/>
</dbReference>
<evidence type="ECO:0000313" key="7">
    <source>
        <dbReference type="Proteomes" id="UP001595887"/>
    </source>
</evidence>
<dbReference type="InterPro" id="IPR020476">
    <property type="entry name" value="Nudix_hydrolase"/>
</dbReference>
<gene>
    <name evidence="4" type="primary">rppH</name>
    <name evidence="4" type="synonym">nudH</name>
    <name evidence="6" type="ORF">ACFOWX_05745</name>
</gene>
<evidence type="ECO:0000256" key="4">
    <source>
        <dbReference type="HAMAP-Rule" id="MF_00298"/>
    </source>
</evidence>
<evidence type="ECO:0000256" key="2">
    <source>
        <dbReference type="ARBA" id="ARBA00001946"/>
    </source>
</evidence>
<comment type="cofactor">
    <cofactor evidence="4">
        <name>a divalent metal cation</name>
        <dbReference type="ChEBI" id="CHEBI:60240"/>
    </cofactor>
</comment>
<comment type="cofactor">
    <cofactor evidence="1">
        <name>Mn(2+)</name>
        <dbReference type="ChEBI" id="CHEBI:29035"/>
    </cofactor>
</comment>
<dbReference type="PANTHER" id="PTHR11839">
    <property type="entry name" value="UDP/ADP-SUGAR PYROPHOSPHATASE"/>
    <property type="match status" value="1"/>
</dbReference>
<dbReference type="Proteomes" id="UP001595887">
    <property type="component" value="Unassembled WGS sequence"/>
</dbReference>
<proteinExistence type="inferred from homology"/>
<organism evidence="6 7">
    <name type="scientific">Sphingorhabdus arenilitoris</name>
    <dbReference type="NCBI Taxonomy" id="1490041"/>
    <lineage>
        <taxon>Bacteria</taxon>
        <taxon>Pseudomonadati</taxon>
        <taxon>Pseudomonadota</taxon>
        <taxon>Alphaproteobacteria</taxon>
        <taxon>Sphingomonadales</taxon>
        <taxon>Sphingomonadaceae</taxon>
        <taxon>Sphingorhabdus</taxon>
    </lineage>
</organism>
<dbReference type="InterPro" id="IPR020084">
    <property type="entry name" value="NUDIX_hydrolase_CS"/>
</dbReference>
<dbReference type="PANTHER" id="PTHR11839:SF22">
    <property type="entry name" value="NUDIX HYDROLASE 26, CHLOROPLASTIC"/>
    <property type="match status" value="1"/>
</dbReference>
<dbReference type="PRINTS" id="PR00502">
    <property type="entry name" value="NUDIXFAMILY"/>
</dbReference>
<evidence type="ECO:0000313" key="6">
    <source>
        <dbReference type="EMBL" id="MFC4291915.1"/>
    </source>
</evidence>
<dbReference type="CDD" id="cd03671">
    <property type="entry name" value="NUDIX_Ap4A_hydrolase_plant_like"/>
    <property type="match status" value="1"/>
</dbReference>
<dbReference type="EC" id="3.6.1.-" evidence="4"/>
<protein>
    <recommendedName>
        <fullName evidence="4">RNA pyrophosphohydrolase</fullName>
        <ecNumber evidence="4">3.6.1.-</ecNumber>
    </recommendedName>
    <alternativeName>
        <fullName evidence="4">(Di)nucleoside polyphosphate hydrolase</fullName>
    </alternativeName>
</protein>
<evidence type="ECO:0000256" key="1">
    <source>
        <dbReference type="ARBA" id="ARBA00001936"/>
    </source>
</evidence>
<dbReference type="NCBIfam" id="NF001938">
    <property type="entry name" value="PRK00714.1-5"/>
    <property type="match status" value="1"/>
</dbReference>
<feature type="domain" description="Nudix hydrolase" evidence="5">
    <location>
        <begin position="8"/>
        <end position="153"/>
    </location>
</feature>
<dbReference type="InterPro" id="IPR000086">
    <property type="entry name" value="NUDIX_hydrolase_dom"/>
</dbReference>
<keyword evidence="3 4" id="KW-0378">Hydrolase</keyword>
<dbReference type="EMBL" id="JBHSDH010000013">
    <property type="protein sequence ID" value="MFC4291915.1"/>
    <property type="molecule type" value="Genomic_DNA"/>
</dbReference>
<name>A0ABV8RFD8_9SPHN</name>
<comment type="cofactor">
    <cofactor evidence="2">
        <name>Mg(2+)</name>
        <dbReference type="ChEBI" id="CHEBI:18420"/>
    </cofactor>
</comment>
<dbReference type="PROSITE" id="PS00893">
    <property type="entry name" value="NUDIX_BOX"/>
    <property type="match status" value="1"/>
</dbReference>
<evidence type="ECO:0000256" key="3">
    <source>
        <dbReference type="ARBA" id="ARBA00022801"/>
    </source>
</evidence>
<comment type="function">
    <text evidence="4">Accelerates the degradation of transcripts by removing pyrophosphate from the 5'-end of triphosphorylated RNA, leading to a more labile monophosphorylated state that can stimulate subsequent ribonuclease cleavage.</text>
</comment>